<sequence length="60" mass="6884">MKFFSLIRQLFVDLGENVCVAQSFASSSFQLDFKCDNIDEIIGFKLSGANIFNIEFRKIK</sequence>
<evidence type="ECO:0000313" key="2">
    <source>
        <dbReference type="Proteomes" id="UP001070176"/>
    </source>
</evidence>
<gene>
    <name evidence="1" type="ORF">OEA66_00525</name>
</gene>
<organism evidence="1 2">
    <name type="scientific">Chryseobacterium luquanense</name>
    <dbReference type="NCBI Taxonomy" id="2983766"/>
    <lineage>
        <taxon>Bacteria</taxon>
        <taxon>Pseudomonadati</taxon>
        <taxon>Bacteroidota</taxon>
        <taxon>Flavobacteriia</taxon>
        <taxon>Flavobacteriales</taxon>
        <taxon>Weeksellaceae</taxon>
        <taxon>Chryseobacterium group</taxon>
        <taxon>Chryseobacterium</taxon>
    </lineage>
</organism>
<dbReference type="RefSeq" id="WP_267279507.1">
    <property type="nucleotide sequence ID" value="NZ_JAOVZV010000001.1"/>
</dbReference>
<proteinExistence type="predicted"/>
<reference evidence="1" key="1">
    <citation type="submission" date="2022-10" db="EMBL/GenBank/DDBJ databases">
        <title>Chryseobacterium sp. nov., a novel bacterial species.</title>
        <authorList>
            <person name="Cao Y."/>
        </authorList>
    </citation>
    <scope>NUCLEOTIDE SEQUENCE</scope>
    <source>
        <strain evidence="1">KC 927</strain>
    </source>
</reference>
<evidence type="ECO:0000313" key="1">
    <source>
        <dbReference type="EMBL" id="MCX8530829.1"/>
    </source>
</evidence>
<comment type="caution">
    <text evidence="1">The sequence shown here is derived from an EMBL/GenBank/DDBJ whole genome shotgun (WGS) entry which is preliminary data.</text>
</comment>
<name>A0ABT3XY57_9FLAO</name>
<keyword evidence="2" id="KW-1185">Reference proteome</keyword>
<accession>A0ABT3XY57</accession>
<protein>
    <submittedName>
        <fullName evidence="1">Uncharacterized protein</fullName>
    </submittedName>
</protein>
<dbReference type="Proteomes" id="UP001070176">
    <property type="component" value="Unassembled WGS sequence"/>
</dbReference>
<dbReference type="EMBL" id="JAOVZV010000001">
    <property type="protein sequence ID" value="MCX8530829.1"/>
    <property type="molecule type" value="Genomic_DNA"/>
</dbReference>